<dbReference type="EnsemblMetazoa" id="XM_003390709.1">
    <property type="protein sequence ID" value="XP_003390757.1"/>
    <property type="gene ID" value="LOC100636176"/>
</dbReference>
<evidence type="ECO:0000313" key="3">
    <source>
        <dbReference type="Proteomes" id="UP000007879"/>
    </source>
</evidence>
<evidence type="ECO:0000256" key="1">
    <source>
        <dbReference type="SAM" id="Phobius"/>
    </source>
</evidence>
<dbReference type="AlphaFoldDB" id="A0AAN0IJ77"/>
<sequence length="258" mass="29116">FVLFHFLIFALSTVFYIFYFPCLYATDGGGGGGDKNKKESPKPVEEDKCVPLLIRQLITVPEAPLVEEKGHKKVECEPTPPPPGTEDISDLSLDTQLIVHSYNTALVLASKLLSKEIRFIEEAAAEVIKLLNVPPFPAQLAIKQKMENTRREHTAALKHEEKILVDRLKLIKEKAVHLIDHLKVLHTVKFTCTCIFTYTCVCTFVNVKHMSLRLYIMYIRFGPVIITERDGHCVTILDKKGKKLKSLGAEGERGNVKF</sequence>
<dbReference type="GeneID" id="100636176"/>
<feature type="transmembrane region" description="Helical" evidence="1">
    <location>
        <begin position="6"/>
        <end position="26"/>
    </location>
</feature>
<accession>A0AAN0IJ77</accession>
<evidence type="ECO:0000313" key="2">
    <source>
        <dbReference type="EnsemblMetazoa" id="XP_003390757.1"/>
    </source>
</evidence>
<keyword evidence="3" id="KW-1185">Reference proteome</keyword>
<organism evidence="2 3">
    <name type="scientific">Amphimedon queenslandica</name>
    <name type="common">Sponge</name>
    <dbReference type="NCBI Taxonomy" id="400682"/>
    <lineage>
        <taxon>Eukaryota</taxon>
        <taxon>Metazoa</taxon>
        <taxon>Porifera</taxon>
        <taxon>Demospongiae</taxon>
        <taxon>Heteroscleromorpha</taxon>
        <taxon>Haplosclerida</taxon>
        <taxon>Niphatidae</taxon>
        <taxon>Amphimedon</taxon>
    </lineage>
</organism>
<keyword evidence="1" id="KW-0472">Membrane</keyword>
<dbReference type="KEGG" id="aqu:100636176"/>
<name>A0AAN0IJ77_AMPQE</name>
<proteinExistence type="predicted"/>
<keyword evidence="1" id="KW-0812">Transmembrane</keyword>
<keyword evidence="1" id="KW-1133">Transmembrane helix</keyword>
<reference evidence="3" key="1">
    <citation type="journal article" date="2010" name="Nature">
        <title>The Amphimedon queenslandica genome and the evolution of animal complexity.</title>
        <authorList>
            <person name="Srivastava M."/>
            <person name="Simakov O."/>
            <person name="Chapman J."/>
            <person name="Fahey B."/>
            <person name="Gauthier M.E."/>
            <person name="Mitros T."/>
            <person name="Richards G.S."/>
            <person name="Conaco C."/>
            <person name="Dacre M."/>
            <person name="Hellsten U."/>
            <person name="Larroux C."/>
            <person name="Putnam N.H."/>
            <person name="Stanke M."/>
            <person name="Adamska M."/>
            <person name="Darling A."/>
            <person name="Degnan S.M."/>
            <person name="Oakley T.H."/>
            <person name="Plachetzki D.C."/>
            <person name="Zhai Y."/>
            <person name="Adamski M."/>
            <person name="Calcino A."/>
            <person name="Cummins S.F."/>
            <person name="Goodstein D.M."/>
            <person name="Harris C."/>
            <person name="Jackson D.J."/>
            <person name="Leys S.P."/>
            <person name="Shu S."/>
            <person name="Woodcroft B.J."/>
            <person name="Vervoort M."/>
            <person name="Kosik K.S."/>
            <person name="Manning G."/>
            <person name="Degnan B.M."/>
            <person name="Rokhsar D.S."/>
        </authorList>
    </citation>
    <scope>NUCLEOTIDE SEQUENCE [LARGE SCALE GENOMIC DNA]</scope>
</reference>
<protein>
    <submittedName>
        <fullName evidence="2">Uncharacterized protein</fullName>
    </submittedName>
</protein>
<reference evidence="2" key="2">
    <citation type="submission" date="2024-06" db="UniProtKB">
        <authorList>
            <consortium name="EnsemblMetazoa"/>
        </authorList>
    </citation>
    <scope>IDENTIFICATION</scope>
</reference>
<dbReference type="Proteomes" id="UP000007879">
    <property type="component" value="Unassembled WGS sequence"/>
</dbReference>
<dbReference type="RefSeq" id="XP_003390757.1">
    <property type="nucleotide sequence ID" value="XM_003390709.1"/>
</dbReference>